<dbReference type="Proteomes" id="UP001220010">
    <property type="component" value="Unassembled WGS sequence"/>
</dbReference>
<feature type="compositionally biased region" description="Low complexity" evidence="1">
    <location>
        <begin position="102"/>
        <end position="118"/>
    </location>
</feature>
<dbReference type="RefSeq" id="WP_316966746.1">
    <property type="nucleotide sequence ID" value="NZ_JARFPK010000024.1"/>
</dbReference>
<dbReference type="EMBL" id="JARFPK010000024">
    <property type="protein sequence ID" value="MDF0591002.1"/>
    <property type="molecule type" value="Genomic_DNA"/>
</dbReference>
<gene>
    <name evidence="2" type="ORF">P0O15_07455</name>
</gene>
<evidence type="ECO:0000313" key="2">
    <source>
        <dbReference type="EMBL" id="MDF0591002.1"/>
    </source>
</evidence>
<reference evidence="2 3" key="1">
    <citation type="submission" date="2023-03" db="EMBL/GenBank/DDBJ databases">
        <title>WGS of Methanotrichaceae archaeon Mx.</title>
        <authorList>
            <person name="Sorokin D.Y."/>
            <person name="Merkel A.Y."/>
        </authorList>
    </citation>
    <scope>NUCLEOTIDE SEQUENCE [LARGE SCALE GENOMIC DNA]</scope>
    <source>
        <strain evidence="2 3">Mx</strain>
    </source>
</reference>
<feature type="region of interest" description="Disordered" evidence="1">
    <location>
        <begin position="94"/>
        <end position="118"/>
    </location>
</feature>
<keyword evidence="3" id="KW-1185">Reference proteome</keyword>
<evidence type="ECO:0000256" key="1">
    <source>
        <dbReference type="SAM" id="MobiDB-lite"/>
    </source>
</evidence>
<proteinExistence type="predicted"/>
<comment type="caution">
    <text evidence="2">The sequence shown here is derived from an EMBL/GenBank/DDBJ whole genome shotgun (WGS) entry which is preliminary data.</text>
</comment>
<organism evidence="2 3">
    <name type="scientific">Candidatus Methanocrinis natronophilus</name>
    <dbReference type="NCBI Taxonomy" id="3033396"/>
    <lineage>
        <taxon>Archaea</taxon>
        <taxon>Methanobacteriati</taxon>
        <taxon>Methanobacteriota</taxon>
        <taxon>Stenosarchaea group</taxon>
        <taxon>Methanomicrobia</taxon>
        <taxon>Methanotrichales</taxon>
        <taxon>Methanotrichaceae</taxon>
        <taxon>Methanocrinis</taxon>
    </lineage>
</organism>
<accession>A0ABT5X8J2</accession>
<evidence type="ECO:0000313" key="3">
    <source>
        <dbReference type="Proteomes" id="UP001220010"/>
    </source>
</evidence>
<sequence>MSMTYIRITFSILLAFGLVASSGASLVPDEAPAPNLALMEGQTSVEEMASILDEARDLLLENGKIEGLKAISDPHGEFFRGELYVFAYDFKGRSSPTPISKSWWAETTSTSSTPTASP</sequence>
<protein>
    <submittedName>
        <fullName evidence="2">Uncharacterized protein</fullName>
    </submittedName>
</protein>
<name>A0ABT5X8J2_9EURY</name>